<keyword evidence="1" id="KW-1133">Transmembrane helix</keyword>
<evidence type="ECO:0000313" key="2">
    <source>
        <dbReference type="EMBL" id="NEX01779.1"/>
    </source>
</evidence>
<reference evidence="2 3" key="1">
    <citation type="submission" date="2019-09" db="EMBL/GenBank/DDBJ databases">
        <authorList>
            <person name="Pidcock S.E."/>
            <person name="Huws S.A."/>
        </authorList>
    </citation>
    <scope>NUCLEOTIDE SEQUENCE [LARGE SCALE GENOMIC DNA]</scope>
    <source>
        <strain evidence="2 3">MZ8</strain>
    </source>
</reference>
<accession>A0A6M0LIJ5</accession>
<sequence length="121" mass="13798">MGELDMAGTIIYLAISFFVSLIFIILGIQQYKSKKPVSINTGEKPPSEDELTSVTEWNHRHGRNFILYGGMLFISLFIFGVLINQDSSGVLQVVLFMIVIFAEVAWLEIEHIMMKKKMIKK</sequence>
<protein>
    <recommendedName>
        <fullName evidence="4">SdpI family protein</fullName>
    </recommendedName>
</protein>
<comment type="caution">
    <text evidence="2">The sequence shown here is derived from an EMBL/GenBank/DDBJ whole genome shotgun (WGS) entry which is preliminary data.</text>
</comment>
<name>A0A6M0LIJ5_PSEXY</name>
<proteinExistence type="predicted"/>
<keyword evidence="1" id="KW-0812">Transmembrane</keyword>
<evidence type="ECO:0000313" key="3">
    <source>
        <dbReference type="Proteomes" id="UP000473091"/>
    </source>
</evidence>
<dbReference type="RefSeq" id="WP_143096645.1">
    <property type="nucleotide sequence ID" value="NZ_VTVE01000002.1"/>
</dbReference>
<feature type="transmembrane region" description="Helical" evidence="1">
    <location>
        <begin position="89"/>
        <end position="109"/>
    </location>
</feature>
<reference evidence="2 3" key="2">
    <citation type="submission" date="2020-03" db="EMBL/GenBank/DDBJ databases">
        <title>Investigating the evolutionary divergence of the Butyrivibrio group.</title>
        <authorList>
            <person name="Skvortsov T."/>
            <person name="Santos F.G."/>
            <person name="Ting K.S."/>
            <person name="Creevey C.J."/>
        </authorList>
    </citation>
    <scope>NUCLEOTIDE SEQUENCE [LARGE SCALE GENOMIC DNA]</scope>
    <source>
        <strain evidence="2 3">MZ8</strain>
    </source>
</reference>
<gene>
    <name evidence="2" type="ORF">F0Q01_07790</name>
</gene>
<evidence type="ECO:0008006" key="4">
    <source>
        <dbReference type="Google" id="ProtNLM"/>
    </source>
</evidence>
<dbReference type="EMBL" id="VTVE01000002">
    <property type="protein sequence ID" value="NEX01779.1"/>
    <property type="molecule type" value="Genomic_DNA"/>
</dbReference>
<keyword evidence="1" id="KW-0472">Membrane</keyword>
<evidence type="ECO:0000256" key="1">
    <source>
        <dbReference type="SAM" id="Phobius"/>
    </source>
</evidence>
<dbReference type="Proteomes" id="UP000473091">
    <property type="component" value="Unassembled WGS sequence"/>
</dbReference>
<feature type="transmembrane region" description="Helical" evidence="1">
    <location>
        <begin position="65"/>
        <end position="83"/>
    </location>
</feature>
<feature type="transmembrane region" description="Helical" evidence="1">
    <location>
        <begin position="6"/>
        <end position="28"/>
    </location>
</feature>
<dbReference type="AlphaFoldDB" id="A0A6M0LIJ5"/>
<organism evidence="2 3">
    <name type="scientific">Pseudobutyrivibrio xylanivorans</name>
    <dbReference type="NCBI Taxonomy" id="185007"/>
    <lineage>
        <taxon>Bacteria</taxon>
        <taxon>Bacillati</taxon>
        <taxon>Bacillota</taxon>
        <taxon>Clostridia</taxon>
        <taxon>Lachnospirales</taxon>
        <taxon>Lachnospiraceae</taxon>
        <taxon>Pseudobutyrivibrio</taxon>
    </lineage>
</organism>